<comment type="caution">
    <text evidence="1">The sequence shown here is derived from an EMBL/GenBank/DDBJ whole genome shotgun (WGS) entry which is preliminary data.</text>
</comment>
<evidence type="ECO:0000313" key="2">
    <source>
        <dbReference type="Proteomes" id="UP001595607"/>
    </source>
</evidence>
<name>A0ABV7MFZ3_9PROT</name>
<proteinExistence type="predicted"/>
<dbReference type="EMBL" id="JBHRVA010000003">
    <property type="protein sequence ID" value="MFC3303747.1"/>
    <property type="molecule type" value="Genomic_DNA"/>
</dbReference>
<sequence length="146" mass="15933">MAAYKPLALMAADAEDLKAVSALLQDAIVKLGDTAYLPDERRFVFMANRYVWEKKPGFLSPGLRVRTGVHFDDVTAVKARGVRMEAKEAFIDILCTDYDGDENGGTITLNLAGGGTIALDVEAINVNVKDVSPPWRAARRPKHETA</sequence>
<dbReference type="Proteomes" id="UP001595607">
    <property type="component" value="Unassembled WGS sequence"/>
</dbReference>
<evidence type="ECO:0000313" key="1">
    <source>
        <dbReference type="EMBL" id="MFC3303747.1"/>
    </source>
</evidence>
<keyword evidence="2" id="KW-1185">Reference proteome</keyword>
<dbReference type="RefSeq" id="WP_189576579.1">
    <property type="nucleotide sequence ID" value="NZ_BMXU01000002.1"/>
</dbReference>
<dbReference type="InterPro" id="IPR021335">
    <property type="entry name" value="DUF2948"/>
</dbReference>
<protein>
    <submittedName>
        <fullName evidence="1">DUF2948 family protein</fullName>
    </submittedName>
</protein>
<reference evidence="2" key="1">
    <citation type="journal article" date="2019" name="Int. J. Syst. Evol. Microbiol.">
        <title>The Global Catalogue of Microorganisms (GCM) 10K type strain sequencing project: providing services to taxonomists for standard genome sequencing and annotation.</title>
        <authorList>
            <consortium name="The Broad Institute Genomics Platform"/>
            <consortium name="The Broad Institute Genome Sequencing Center for Infectious Disease"/>
            <person name="Wu L."/>
            <person name="Ma J."/>
        </authorList>
    </citation>
    <scope>NUCLEOTIDE SEQUENCE [LARGE SCALE GENOMIC DNA]</scope>
    <source>
        <strain evidence="2">KCTC 22245</strain>
    </source>
</reference>
<gene>
    <name evidence="1" type="ORF">ACFONP_13525</name>
</gene>
<dbReference type="Pfam" id="PF11164">
    <property type="entry name" value="DUF2948"/>
    <property type="match status" value="1"/>
</dbReference>
<organism evidence="1 2">
    <name type="scientific">Parvularcula lutaonensis</name>
    <dbReference type="NCBI Taxonomy" id="491923"/>
    <lineage>
        <taxon>Bacteria</taxon>
        <taxon>Pseudomonadati</taxon>
        <taxon>Pseudomonadota</taxon>
        <taxon>Alphaproteobacteria</taxon>
        <taxon>Parvularculales</taxon>
        <taxon>Parvularculaceae</taxon>
        <taxon>Parvularcula</taxon>
    </lineage>
</organism>
<accession>A0ABV7MFZ3</accession>